<gene>
    <name evidence="2" type="ORF">BJ875DRAFT_140423</name>
</gene>
<evidence type="ECO:0000313" key="2">
    <source>
        <dbReference type="EMBL" id="KAG9230785.1"/>
    </source>
</evidence>
<accession>A0A9P7YBP4</accession>
<reference evidence="2" key="1">
    <citation type="journal article" date="2021" name="IMA Fungus">
        <title>Genomic characterization of three marine fungi, including Emericellopsis atlantica sp. nov. with signatures of a generalist lifestyle and marine biomass degradation.</title>
        <authorList>
            <person name="Hagestad O.C."/>
            <person name="Hou L."/>
            <person name="Andersen J.H."/>
            <person name="Hansen E.H."/>
            <person name="Altermark B."/>
            <person name="Li C."/>
            <person name="Kuhnert E."/>
            <person name="Cox R.J."/>
            <person name="Crous P.W."/>
            <person name="Spatafora J.W."/>
            <person name="Lail K."/>
            <person name="Amirebrahimi M."/>
            <person name="Lipzen A."/>
            <person name="Pangilinan J."/>
            <person name="Andreopoulos W."/>
            <person name="Hayes R.D."/>
            <person name="Ng V."/>
            <person name="Grigoriev I.V."/>
            <person name="Jackson S.A."/>
            <person name="Sutton T.D.S."/>
            <person name="Dobson A.D.W."/>
            <person name="Rama T."/>
        </authorList>
    </citation>
    <scope>NUCLEOTIDE SEQUENCE</scope>
    <source>
        <strain evidence="2">TRa018bII</strain>
    </source>
</reference>
<dbReference type="EMBL" id="MU251644">
    <property type="protein sequence ID" value="KAG9230785.1"/>
    <property type="molecule type" value="Genomic_DNA"/>
</dbReference>
<evidence type="ECO:0000313" key="3">
    <source>
        <dbReference type="Proteomes" id="UP000824998"/>
    </source>
</evidence>
<evidence type="ECO:0000256" key="1">
    <source>
        <dbReference type="SAM" id="MobiDB-lite"/>
    </source>
</evidence>
<proteinExistence type="predicted"/>
<feature type="region of interest" description="Disordered" evidence="1">
    <location>
        <begin position="186"/>
        <end position="222"/>
    </location>
</feature>
<organism evidence="2 3">
    <name type="scientific">Amylocarpus encephaloides</name>
    <dbReference type="NCBI Taxonomy" id="45428"/>
    <lineage>
        <taxon>Eukaryota</taxon>
        <taxon>Fungi</taxon>
        <taxon>Dikarya</taxon>
        <taxon>Ascomycota</taxon>
        <taxon>Pezizomycotina</taxon>
        <taxon>Leotiomycetes</taxon>
        <taxon>Helotiales</taxon>
        <taxon>Helotiales incertae sedis</taxon>
        <taxon>Amylocarpus</taxon>
    </lineage>
</organism>
<name>A0A9P7YBP4_9HELO</name>
<keyword evidence="3" id="KW-1185">Reference proteome</keyword>
<comment type="caution">
    <text evidence="2">The sequence shown here is derived from an EMBL/GenBank/DDBJ whole genome shotgun (WGS) entry which is preliminary data.</text>
</comment>
<sequence>MLKSDSMVRVPLSAAQPLMTQSTVQPPSALRLIGKSAELHAKPCGREKTPDGLCVSGRHKCLCLRRTIVFGDHGTGRDLSGQLFFSCHWWRLASPVAGDIGGGTEAMDDSARILLGFCADSAQESGLRVRRRLEVRRTVLVRGSGGSSQHTSVECFSRLANAVHDSDGATCKWRLGLLPVGQRLNQARLPSPNQGRRPTRPDCQRASEGSYHEADRVRSITE</sequence>
<dbReference type="Proteomes" id="UP000824998">
    <property type="component" value="Unassembled WGS sequence"/>
</dbReference>
<protein>
    <submittedName>
        <fullName evidence="2">Uncharacterized protein</fullName>
    </submittedName>
</protein>
<dbReference type="AlphaFoldDB" id="A0A9P7YBP4"/>
<feature type="compositionally biased region" description="Basic and acidic residues" evidence="1">
    <location>
        <begin position="199"/>
        <end position="222"/>
    </location>
</feature>